<sequence length="802" mass="88101">MRKSAARLNPDRLGVRASCLAVMTQLMRDVTDMRVPRYEHVVLPPAARDEEHGDGDEPQLGLAASLQQRPHHKARRLRRQRRQVHDPLYEPLRVVVVALIGPYSIWHLLENGVQLSPSIVTAYNQCAVDMGIFVHRTVEFSLQARRRIPSSPGTKQTQLVSMAPLTTSRLGRTTKARSAMPTACRVSMKKTMRNSLVDGLSLVLKKQMRRERMAVPTSGTAYAKMRHHIQAMRSTSGTSTTNCFSRPAADNNNNNNNNGAAPECRGGEKWEIPEKTHRPAASLDTIPTCENPVVARPGIESPFALVGDEQRGRGGVVVRPLASHLGEPGSIPGGVAPAPSHAGIVPDNTVVVGGSSRRSPVFPMPPIFHTHPTSPSPALKTPMLRAAQNSPFHSSPQDDVAVGQDAVFPQLRRHEERGALGYDAGAEHDDEGDEERHHLEHLDGDLEAALVRHRAAVLRGRRILEHVPSFRLLDSARAATTTTNMPQSVTVTTYGAIQSFAWSDFGKPRKIEIRIAGPGFEPKTSRIRAHSEELHQNLLCIRMENNLRESSSSVASAGIANLAFRTPINLWHRKDEHWSENSSPITGHRVQFPPESTLQFCMWETGQTLPHSSCFRGVLHPLGAFTLKAVHNKVSTFESPAIDLLVRTFRIPPPYDPSKLITGKVMAWYKIEIEDDAAILVLQDCQNGPTCTTNCITQGIPASALVLTPGDTKLTARLCIEFCVLSLFPRHRRSLYVMTFPFTSSLRSRVSLCPQMLLLASHQGEPSSIPGGVATELSYVVIVPDDPAGRQAFSGISSLSRP</sequence>
<accession>A0ABQ9GTH3</accession>
<organism evidence="2 3">
    <name type="scientific">Dryococelus australis</name>
    <dbReference type="NCBI Taxonomy" id="614101"/>
    <lineage>
        <taxon>Eukaryota</taxon>
        <taxon>Metazoa</taxon>
        <taxon>Ecdysozoa</taxon>
        <taxon>Arthropoda</taxon>
        <taxon>Hexapoda</taxon>
        <taxon>Insecta</taxon>
        <taxon>Pterygota</taxon>
        <taxon>Neoptera</taxon>
        <taxon>Polyneoptera</taxon>
        <taxon>Phasmatodea</taxon>
        <taxon>Verophasmatodea</taxon>
        <taxon>Anareolatae</taxon>
        <taxon>Phasmatidae</taxon>
        <taxon>Eurycanthinae</taxon>
        <taxon>Dryococelus</taxon>
    </lineage>
</organism>
<protein>
    <submittedName>
        <fullName evidence="2">Uncharacterized protein</fullName>
    </submittedName>
</protein>
<evidence type="ECO:0000313" key="2">
    <source>
        <dbReference type="EMBL" id="KAJ8875329.1"/>
    </source>
</evidence>
<keyword evidence="3" id="KW-1185">Reference proteome</keyword>
<evidence type="ECO:0000313" key="3">
    <source>
        <dbReference type="Proteomes" id="UP001159363"/>
    </source>
</evidence>
<dbReference type="Proteomes" id="UP001159363">
    <property type="component" value="Chromosome 8"/>
</dbReference>
<feature type="region of interest" description="Disordered" evidence="1">
    <location>
        <begin position="246"/>
        <end position="266"/>
    </location>
</feature>
<comment type="caution">
    <text evidence="2">The sequence shown here is derived from an EMBL/GenBank/DDBJ whole genome shotgun (WGS) entry which is preliminary data.</text>
</comment>
<dbReference type="EMBL" id="JARBHB010000009">
    <property type="protein sequence ID" value="KAJ8875329.1"/>
    <property type="molecule type" value="Genomic_DNA"/>
</dbReference>
<evidence type="ECO:0000256" key="1">
    <source>
        <dbReference type="SAM" id="MobiDB-lite"/>
    </source>
</evidence>
<gene>
    <name evidence="2" type="ORF">PR048_023224</name>
</gene>
<proteinExistence type="predicted"/>
<name>A0ABQ9GTH3_9NEOP</name>
<reference evidence="2 3" key="1">
    <citation type="submission" date="2023-02" db="EMBL/GenBank/DDBJ databases">
        <title>LHISI_Scaffold_Assembly.</title>
        <authorList>
            <person name="Stuart O.P."/>
            <person name="Cleave R."/>
            <person name="Magrath M.J.L."/>
            <person name="Mikheyev A.S."/>
        </authorList>
    </citation>
    <scope>NUCLEOTIDE SEQUENCE [LARGE SCALE GENOMIC DNA]</scope>
    <source>
        <strain evidence="2">Daus_M_001</strain>
        <tissue evidence="2">Leg muscle</tissue>
    </source>
</reference>